<keyword evidence="3" id="KW-1185">Reference proteome</keyword>
<dbReference type="Proteomes" id="UP000250831">
    <property type="component" value="Unassembled WGS sequence"/>
</dbReference>
<sequence length="102" mass="11531">MLLKGKKSSFTELNVPFTESVWENLLSFWKLGINNLASTGMAHLFNALILLLFVAIIALFSNTGEKKDNEVFHNVLQVYRTDSVSTDGPRYPTDLQQVLKNK</sequence>
<reference evidence="2 3" key="1">
    <citation type="submission" date="2018-04" db="EMBL/GenBank/DDBJ databases">
        <title>Sphingobacterium sp. M46 Genome.</title>
        <authorList>
            <person name="Cheng J."/>
            <person name="Li Y."/>
        </authorList>
    </citation>
    <scope>NUCLEOTIDE SEQUENCE [LARGE SCALE GENOMIC DNA]</scope>
    <source>
        <strain evidence="2 3">M46</strain>
    </source>
</reference>
<organism evidence="2 3">
    <name type="scientific">Sphingobacterium athyrii</name>
    <dbReference type="NCBI Taxonomy" id="2152717"/>
    <lineage>
        <taxon>Bacteria</taxon>
        <taxon>Pseudomonadati</taxon>
        <taxon>Bacteroidota</taxon>
        <taxon>Sphingobacteriia</taxon>
        <taxon>Sphingobacteriales</taxon>
        <taxon>Sphingobacteriaceae</taxon>
        <taxon>Sphingobacterium</taxon>
    </lineage>
</organism>
<keyword evidence="1" id="KW-1133">Transmembrane helix</keyword>
<evidence type="ECO:0000313" key="2">
    <source>
        <dbReference type="EMBL" id="PUV21766.1"/>
    </source>
</evidence>
<protein>
    <submittedName>
        <fullName evidence="2">Uncharacterized protein</fullName>
    </submittedName>
</protein>
<dbReference type="OrthoDB" id="711015at2"/>
<comment type="caution">
    <text evidence="2">The sequence shown here is derived from an EMBL/GenBank/DDBJ whole genome shotgun (WGS) entry which is preliminary data.</text>
</comment>
<evidence type="ECO:0000313" key="3">
    <source>
        <dbReference type="Proteomes" id="UP000250831"/>
    </source>
</evidence>
<keyword evidence="1" id="KW-0812">Transmembrane</keyword>
<dbReference type="EMBL" id="QCXX01000009">
    <property type="protein sequence ID" value="PUV21766.1"/>
    <property type="molecule type" value="Genomic_DNA"/>
</dbReference>
<feature type="transmembrane region" description="Helical" evidence="1">
    <location>
        <begin position="40"/>
        <end position="60"/>
    </location>
</feature>
<gene>
    <name evidence="2" type="ORF">DCO56_25885</name>
</gene>
<accession>A0A363NLR4</accession>
<dbReference type="RefSeq" id="WP_108636589.1">
    <property type="nucleotide sequence ID" value="NZ_DAMCKI010000006.1"/>
</dbReference>
<evidence type="ECO:0000256" key="1">
    <source>
        <dbReference type="SAM" id="Phobius"/>
    </source>
</evidence>
<keyword evidence="1" id="KW-0472">Membrane</keyword>
<dbReference type="AlphaFoldDB" id="A0A363NLR4"/>
<proteinExistence type="predicted"/>
<name>A0A363NLR4_9SPHI</name>